<accession>A0A9X2KS56</accession>
<organism evidence="14 15">
    <name type="scientific">Gilvimarinus xylanilyticus</name>
    <dbReference type="NCBI Taxonomy" id="2944139"/>
    <lineage>
        <taxon>Bacteria</taxon>
        <taxon>Pseudomonadati</taxon>
        <taxon>Pseudomonadota</taxon>
        <taxon>Gammaproteobacteria</taxon>
        <taxon>Cellvibrionales</taxon>
        <taxon>Cellvibrionaceae</taxon>
        <taxon>Gilvimarinus</taxon>
    </lineage>
</organism>
<dbReference type="GO" id="GO:0044209">
    <property type="term" value="P:AMP salvage"/>
    <property type="evidence" value="ECO:0007669"/>
    <property type="project" value="UniProtKB-UniRule"/>
</dbReference>
<sequence length="176" mass="18609">MNRLEQAITTISDYPSPGVQFRDITSLVENPQAFAEACEQLAAPFADAGIQKVLAIEARGFIFGGAVAVALGAGMVMARKPGKLPRKVIAQTYELEYGKDMLCLHVDAIKPGERVLLLDDLIATGGTAMAATDLAQKLGAEVVAASFVVALPELGGLGRLQARNIQTHALLEYEGD</sequence>
<dbReference type="GO" id="GO:0005737">
    <property type="term" value="C:cytoplasm"/>
    <property type="evidence" value="ECO:0007669"/>
    <property type="project" value="UniProtKB-SubCell"/>
</dbReference>
<evidence type="ECO:0000256" key="6">
    <source>
        <dbReference type="ARBA" id="ARBA00011893"/>
    </source>
</evidence>
<feature type="transmembrane region" description="Helical" evidence="12">
    <location>
        <begin position="60"/>
        <end position="78"/>
    </location>
</feature>
<dbReference type="NCBIfam" id="TIGR01090">
    <property type="entry name" value="apt"/>
    <property type="match status" value="1"/>
</dbReference>
<comment type="subunit">
    <text evidence="5 11">Homodimer.</text>
</comment>
<dbReference type="SUPFAM" id="SSF53271">
    <property type="entry name" value="PRTase-like"/>
    <property type="match status" value="1"/>
</dbReference>
<keyword evidence="10 11" id="KW-0660">Purine salvage</keyword>
<comment type="catalytic activity">
    <reaction evidence="1 11">
        <text>AMP + diphosphate = 5-phospho-alpha-D-ribose 1-diphosphate + adenine</text>
        <dbReference type="Rhea" id="RHEA:16609"/>
        <dbReference type="ChEBI" id="CHEBI:16708"/>
        <dbReference type="ChEBI" id="CHEBI:33019"/>
        <dbReference type="ChEBI" id="CHEBI:58017"/>
        <dbReference type="ChEBI" id="CHEBI:456215"/>
        <dbReference type="EC" id="2.4.2.7"/>
    </reaction>
</comment>
<evidence type="ECO:0000256" key="9">
    <source>
        <dbReference type="ARBA" id="ARBA00022679"/>
    </source>
</evidence>
<evidence type="ECO:0000313" key="15">
    <source>
        <dbReference type="Proteomes" id="UP001139319"/>
    </source>
</evidence>
<dbReference type="GO" id="GO:0006166">
    <property type="term" value="P:purine ribonucleoside salvage"/>
    <property type="evidence" value="ECO:0007669"/>
    <property type="project" value="UniProtKB-UniRule"/>
</dbReference>
<dbReference type="InterPro" id="IPR005764">
    <property type="entry name" value="Ade_phspho_trans"/>
</dbReference>
<dbReference type="PANTHER" id="PTHR11776:SF7">
    <property type="entry name" value="PHOSPHORIBOSYLTRANSFERASE DOMAIN-CONTAINING PROTEIN"/>
    <property type="match status" value="1"/>
</dbReference>
<reference evidence="14" key="2">
    <citation type="submission" date="2023-01" db="EMBL/GenBank/DDBJ databases">
        <title>Gilvimarinus xylanilyticus HB14 isolated from Caulerpa lentillifera aquaculture base in Hainan, China.</title>
        <authorList>
            <person name="Zhang Y.-J."/>
        </authorList>
    </citation>
    <scope>NUCLEOTIDE SEQUENCE</scope>
    <source>
        <strain evidence="14">HB14</strain>
    </source>
</reference>
<dbReference type="NCBIfam" id="NF002636">
    <property type="entry name" value="PRK02304.1-5"/>
    <property type="match status" value="1"/>
</dbReference>
<dbReference type="InterPro" id="IPR000836">
    <property type="entry name" value="PRTase_dom"/>
</dbReference>
<dbReference type="Pfam" id="PF00156">
    <property type="entry name" value="Pribosyltran"/>
    <property type="match status" value="1"/>
</dbReference>
<evidence type="ECO:0000256" key="4">
    <source>
        <dbReference type="ARBA" id="ARBA00008391"/>
    </source>
</evidence>
<name>A0A9X2KS56_9GAMM</name>
<proteinExistence type="inferred from homology"/>
<dbReference type="EMBL" id="JAMFTH010000001">
    <property type="protein sequence ID" value="MCP8898511.1"/>
    <property type="molecule type" value="Genomic_DNA"/>
</dbReference>
<evidence type="ECO:0000256" key="8">
    <source>
        <dbReference type="ARBA" id="ARBA00022676"/>
    </source>
</evidence>
<dbReference type="FunFam" id="3.40.50.2020:FF:000021">
    <property type="entry name" value="Adenine phosphoribosyltransferase"/>
    <property type="match status" value="1"/>
</dbReference>
<dbReference type="AlphaFoldDB" id="A0A9X2KS56"/>
<dbReference type="Proteomes" id="UP001139319">
    <property type="component" value="Unassembled WGS sequence"/>
</dbReference>
<dbReference type="HAMAP" id="MF_00004">
    <property type="entry name" value="Aden_phosphoribosyltr"/>
    <property type="match status" value="1"/>
</dbReference>
<evidence type="ECO:0000313" key="14">
    <source>
        <dbReference type="EMBL" id="MCP8898511.1"/>
    </source>
</evidence>
<keyword evidence="9 11" id="KW-0808">Transferase</keyword>
<keyword evidence="7 11" id="KW-0963">Cytoplasm</keyword>
<comment type="caution">
    <text evidence="14">The sequence shown here is derived from an EMBL/GenBank/DDBJ whole genome shotgun (WGS) entry which is preliminary data.</text>
</comment>
<gene>
    <name evidence="11" type="primary">apt</name>
    <name evidence="14" type="ORF">M6D89_04275</name>
</gene>
<comment type="function">
    <text evidence="11">Catalyzes a salvage reaction resulting in the formation of AMP, that is energically less costly than de novo synthesis.</text>
</comment>
<evidence type="ECO:0000256" key="12">
    <source>
        <dbReference type="SAM" id="Phobius"/>
    </source>
</evidence>
<evidence type="ECO:0000256" key="7">
    <source>
        <dbReference type="ARBA" id="ARBA00022490"/>
    </source>
</evidence>
<comment type="similarity">
    <text evidence="4 11">Belongs to the purine/pyrimidine phosphoribosyltransferase family.</text>
</comment>
<comment type="subcellular location">
    <subcellularLocation>
        <location evidence="2 11">Cytoplasm</location>
    </subcellularLocation>
</comment>
<reference evidence="14" key="1">
    <citation type="submission" date="2022-05" db="EMBL/GenBank/DDBJ databases">
        <authorList>
            <person name="Sun H.-N."/>
        </authorList>
    </citation>
    <scope>NUCLEOTIDE SEQUENCE</scope>
    <source>
        <strain evidence="14">HB14</strain>
    </source>
</reference>
<keyword evidence="12" id="KW-1133">Transmembrane helix</keyword>
<dbReference type="RefSeq" id="WP_253966787.1">
    <property type="nucleotide sequence ID" value="NZ_JAMFTH010000001.1"/>
</dbReference>
<dbReference type="GO" id="GO:0003999">
    <property type="term" value="F:adenine phosphoribosyltransferase activity"/>
    <property type="evidence" value="ECO:0007669"/>
    <property type="project" value="UniProtKB-UniRule"/>
</dbReference>
<dbReference type="InterPro" id="IPR029057">
    <property type="entry name" value="PRTase-like"/>
</dbReference>
<dbReference type="Gene3D" id="3.40.50.2020">
    <property type="match status" value="1"/>
</dbReference>
<keyword evidence="12" id="KW-0472">Membrane</keyword>
<evidence type="ECO:0000256" key="11">
    <source>
        <dbReference type="HAMAP-Rule" id="MF_00004"/>
    </source>
</evidence>
<keyword evidence="12" id="KW-0812">Transmembrane</keyword>
<dbReference type="GO" id="GO:0006168">
    <property type="term" value="P:adenine salvage"/>
    <property type="evidence" value="ECO:0007669"/>
    <property type="project" value="InterPro"/>
</dbReference>
<dbReference type="PANTHER" id="PTHR11776">
    <property type="entry name" value="ADENINE PHOSPHORIBOSYLTRANSFERASE"/>
    <property type="match status" value="1"/>
</dbReference>
<evidence type="ECO:0000256" key="1">
    <source>
        <dbReference type="ARBA" id="ARBA00000868"/>
    </source>
</evidence>
<dbReference type="EC" id="2.4.2.7" evidence="6 11"/>
<evidence type="ECO:0000256" key="5">
    <source>
        <dbReference type="ARBA" id="ARBA00011738"/>
    </source>
</evidence>
<evidence type="ECO:0000256" key="3">
    <source>
        <dbReference type="ARBA" id="ARBA00004659"/>
    </source>
</evidence>
<evidence type="ECO:0000256" key="10">
    <source>
        <dbReference type="ARBA" id="ARBA00022726"/>
    </source>
</evidence>
<feature type="domain" description="Phosphoribosyltransferase" evidence="13">
    <location>
        <begin position="32"/>
        <end position="149"/>
    </location>
</feature>
<dbReference type="NCBIfam" id="NF002634">
    <property type="entry name" value="PRK02304.1-3"/>
    <property type="match status" value="1"/>
</dbReference>
<comment type="pathway">
    <text evidence="3 11">Purine metabolism; AMP biosynthesis via salvage pathway; AMP from adenine: step 1/1.</text>
</comment>
<dbReference type="CDD" id="cd06223">
    <property type="entry name" value="PRTases_typeI"/>
    <property type="match status" value="1"/>
</dbReference>
<protein>
    <recommendedName>
        <fullName evidence="6 11">Adenine phosphoribosyltransferase</fullName>
        <shortName evidence="11">APRT</shortName>
        <ecNumber evidence="6 11">2.4.2.7</ecNumber>
    </recommendedName>
</protein>
<keyword evidence="8 11" id="KW-0328">Glycosyltransferase</keyword>
<evidence type="ECO:0000259" key="13">
    <source>
        <dbReference type="Pfam" id="PF00156"/>
    </source>
</evidence>
<dbReference type="InterPro" id="IPR050120">
    <property type="entry name" value="Adenine_PRTase"/>
</dbReference>
<keyword evidence="15" id="KW-1185">Reference proteome</keyword>
<evidence type="ECO:0000256" key="2">
    <source>
        <dbReference type="ARBA" id="ARBA00004496"/>
    </source>
</evidence>